<dbReference type="FunFam" id="3.40.50.10860:FF:000002">
    <property type="entry name" value="Glutamate dehydrogenase"/>
    <property type="match status" value="1"/>
</dbReference>
<evidence type="ECO:0000256" key="6">
    <source>
        <dbReference type="PIRSR" id="PIRSR000185-1"/>
    </source>
</evidence>
<dbReference type="NCBIfam" id="NF006929">
    <property type="entry name" value="PRK09414.1"/>
    <property type="match status" value="1"/>
</dbReference>
<dbReference type="PIRSF" id="PIRSF000185">
    <property type="entry name" value="Glu_DH"/>
    <property type="match status" value="1"/>
</dbReference>
<dbReference type="PANTHER" id="PTHR43571:SF1">
    <property type="entry name" value="NADP-SPECIFIC GLUTAMATE DEHYDROGENASE 1-RELATED"/>
    <property type="match status" value="1"/>
</dbReference>
<feature type="binding site" evidence="7">
    <location>
        <position position="93"/>
    </location>
    <ligand>
        <name>substrate</name>
    </ligand>
</feature>
<keyword evidence="7" id="KW-0520">NAD</keyword>
<dbReference type="InterPro" id="IPR014362">
    <property type="entry name" value="Glu_DH"/>
</dbReference>
<dbReference type="EMBL" id="CP022601">
    <property type="protein sequence ID" value="AXJ12775.1"/>
    <property type="molecule type" value="Genomic_DNA"/>
</dbReference>
<dbReference type="SMART" id="SM00839">
    <property type="entry name" value="ELFV_dehydrog"/>
    <property type="match status" value="1"/>
</dbReference>
<evidence type="ECO:0000256" key="5">
    <source>
        <dbReference type="PIRNR" id="PIRNR000185"/>
    </source>
</evidence>
<dbReference type="InterPro" id="IPR050724">
    <property type="entry name" value="Glu_Leu_Phe_Val_DH"/>
</dbReference>
<dbReference type="Gene3D" id="1.10.285.10">
    <property type="entry name" value="Glutamate Dehydrogenase, chain A, domain 3"/>
    <property type="match status" value="2"/>
</dbReference>
<feature type="domain" description="Glutamate/phenylalanine/leucine/valine/L-tryptophan dehydrogenase C-terminal" evidence="10">
    <location>
        <begin position="205"/>
        <end position="447"/>
    </location>
</feature>
<dbReference type="InterPro" id="IPR046346">
    <property type="entry name" value="Aminoacid_DH-like_N_sf"/>
</dbReference>
<dbReference type="AlphaFoldDB" id="A0A345VJ73"/>
<dbReference type="GO" id="GO:0005829">
    <property type="term" value="C:cytosol"/>
    <property type="evidence" value="ECO:0007669"/>
    <property type="project" value="TreeGrafter"/>
</dbReference>
<dbReference type="Gene3D" id="3.40.50.10860">
    <property type="entry name" value="Leucine Dehydrogenase, chain A, domain 1"/>
    <property type="match status" value="1"/>
</dbReference>
<dbReference type="Pfam" id="PF00208">
    <property type="entry name" value="ELFV_dehydrog"/>
    <property type="match status" value="1"/>
</dbReference>
<evidence type="ECO:0000313" key="11">
    <source>
        <dbReference type="EMBL" id="AXJ12775.1"/>
    </source>
</evidence>
<dbReference type="FunFam" id="1.10.285.10:FF:000001">
    <property type="entry name" value="Glutamate dehydrogenase"/>
    <property type="match status" value="1"/>
</dbReference>
<evidence type="ECO:0000256" key="1">
    <source>
        <dbReference type="ARBA" id="ARBA00006382"/>
    </source>
</evidence>
<dbReference type="PANTHER" id="PTHR43571">
    <property type="entry name" value="NADP-SPECIFIC GLUTAMATE DEHYDROGENASE 1-RELATED"/>
    <property type="match status" value="1"/>
</dbReference>
<proteinExistence type="inferred from homology"/>
<feature type="binding site" evidence="7">
    <location>
        <position position="114"/>
    </location>
    <ligand>
        <name>substrate</name>
    </ligand>
</feature>
<dbReference type="InterPro" id="IPR036291">
    <property type="entry name" value="NAD(P)-bd_dom_sf"/>
</dbReference>
<dbReference type="InterPro" id="IPR006097">
    <property type="entry name" value="Glu/Leu/Phe/Val/Trp_DH_dimer"/>
</dbReference>
<feature type="binding site" evidence="7">
    <location>
        <position position="168"/>
    </location>
    <ligand>
        <name>substrate</name>
    </ligand>
</feature>
<feature type="active site" description="Proton donor" evidence="6">
    <location>
        <position position="129"/>
    </location>
</feature>
<feature type="binding site" evidence="7">
    <location>
        <position position="243"/>
    </location>
    <ligand>
        <name>NAD(+)</name>
        <dbReference type="ChEBI" id="CHEBI:57540"/>
    </ligand>
</feature>
<dbReference type="InterPro" id="IPR006096">
    <property type="entry name" value="Glu/Leu/Phe/Val/Trp_DH_C"/>
</dbReference>
<dbReference type="GO" id="GO:0006537">
    <property type="term" value="P:glutamate biosynthetic process"/>
    <property type="evidence" value="ECO:0007669"/>
    <property type="project" value="UniProtKB-ARBA"/>
</dbReference>
<dbReference type="InterPro" id="IPR006095">
    <property type="entry name" value="Glu/Leu/Phe/Val/Trp_DH"/>
</dbReference>
<gene>
    <name evidence="11" type="primary">gdh</name>
    <name evidence="11" type="ORF">Sp14A_08520</name>
</gene>
<dbReference type="GO" id="GO:0000166">
    <property type="term" value="F:nucleotide binding"/>
    <property type="evidence" value="ECO:0007669"/>
    <property type="project" value="UniProtKB-KW"/>
</dbReference>
<dbReference type="PRINTS" id="PR00082">
    <property type="entry name" value="GLFDHDRGNASE"/>
</dbReference>
<evidence type="ECO:0000256" key="4">
    <source>
        <dbReference type="ARBA" id="ARBA00023002"/>
    </source>
</evidence>
<dbReference type="SUPFAM" id="SSF51735">
    <property type="entry name" value="NAD(P)-binding Rossmann-fold domains"/>
    <property type="match status" value="1"/>
</dbReference>
<evidence type="ECO:0000313" key="12">
    <source>
        <dbReference type="Proteomes" id="UP000255411"/>
    </source>
</evidence>
<evidence type="ECO:0000256" key="3">
    <source>
        <dbReference type="ARBA" id="ARBA00012896"/>
    </source>
</evidence>
<feature type="binding site" evidence="7">
    <location>
        <position position="381"/>
    </location>
    <ligand>
        <name>substrate</name>
    </ligand>
</feature>
<name>A0A345VJ73_9STRE</name>
<dbReference type="InterPro" id="IPR033922">
    <property type="entry name" value="NAD_bind_Glu_DH"/>
</dbReference>
<comment type="subunit">
    <text evidence="2">Homohexamer.</text>
</comment>
<evidence type="ECO:0000259" key="10">
    <source>
        <dbReference type="SMART" id="SM00839"/>
    </source>
</evidence>
<dbReference type="SUPFAM" id="SSF53223">
    <property type="entry name" value="Aminoacid dehydrogenase-like, N-terminal domain"/>
    <property type="match status" value="1"/>
</dbReference>
<evidence type="ECO:0000256" key="9">
    <source>
        <dbReference type="RuleBase" id="RU004417"/>
    </source>
</evidence>
<dbReference type="CDD" id="cd05313">
    <property type="entry name" value="NAD_bind_2_Glu_DH"/>
    <property type="match status" value="1"/>
</dbReference>
<dbReference type="FunFam" id="3.40.50.720:FF:000030">
    <property type="entry name" value="Glutamate dehydrogenase"/>
    <property type="match status" value="1"/>
</dbReference>
<organism evidence="11 12">
    <name type="scientific">Streptococcus pluranimalium</name>
    <dbReference type="NCBI Taxonomy" id="82348"/>
    <lineage>
        <taxon>Bacteria</taxon>
        <taxon>Bacillati</taxon>
        <taxon>Bacillota</taxon>
        <taxon>Bacilli</taxon>
        <taxon>Lactobacillales</taxon>
        <taxon>Streptococcaceae</taxon>
        <taxon>Streptococcus</taxon>
    </lineage>
</organism>
<evidence type="ECO:0000256" key="2">
    <source>
        <dbReference type="ARBA" id="ARBA00011643"/>
    </source>
</evidence>
<dbReference type="Proteomes" id="UP000255411">
    <property type="component" value="Chromosome"/>
</dbReference>
<dbReference type="Pfam" id="PF02812">
    <property type="entry name" value="ELFV_dehydrog_N"/>
    <property type="match status" value="1"/>
</dbReference>
<keyword evidence="4 5" id="KW-0560">Oxidoreductase</keyword>
<protein>
    <recommendedName>
        <fullName evidence="3 5">Glutamate dehydrogenase</fullName>
    </recommendedName>
</protein>
<feature type="binding site" evidence="7">
    <location>
        <position position="212"/>
    </location>
    <ligand>
        <name>NAD(+)</name>
        <dbReference type="ChEBI" id="CHEBI:57540"/>
    </ligand>
</feature>
<evidence type="ECO:0000256" key="8">
    <source>
        <dbReference type="PIRSR" id="PIRSR000185-3"/>
    </source>
</evidence>
<accession>A0A345VJ73</accession>
<feature type="binding site" evidence="7">
    <location>
        <position position="117"/>
    </location>
    <ligand>
        <name>substrate</name>
    </ligand>
</feature>
<dbReference type="GO" id="GO:0004354">
    <property type="term" value="F:glutamate dehydrogenase (NADP+) activity"/>
    <property type="evidence" value="ECO:0007669"/>
    <property type="project" value="TreeGrafter"/>
</dbReference>
<dbReference type="Gene3D" id="3.40.50.720">
    <property type="entry name" value="NAD(P)-binding Rossmann-like Domain"/>
    <property type="match status" value="1"/>
</dbReference>
<keyword evidence="7" id="KW-0547">Nucleotide-binding</keyword>
<comment type="similarity">
    <text evidence="1 5 9">Belongs to the Glu/Leu/Phe/Val dehydrogenases family.</text>
</comment>
<sequence length="449" mass="48468">MVSGKEYVTSVFEKVKEQNAHEEEFLQAVEEVFQSLVPVFDKYPKYVEENLLERLVEPERIVSFRVPWVDDKGQVQVNRGYRVQFSSAIGPYKGGLRFHPSVNQSIVKFLGFEQIFKNSLTGQPIGGGKGGSNFDPKGKSDLEVMRFTQSFMTELQKHIGPDTDVPAGDIGVGGREIGYMFGQYKRLNGYENGVLTGKGLTYGGSLARTEATGYGTVYFAEQMLKARGEDFTGKTAIVSGSGNVAIYATEKLHELGAKVIAVSDSSGYIYHGDGIDLDLLKELKEVKRARISEYVETHPDAVFTPAGDSSIWSLKADLAFPCATQNELNEEDAKTLVANGVIAVAEGANMPSTLKAIDVFHEAGVSFGPAKAANAGGVAVSALEMAQNSGRTAWSFEEVDEKLKGIMKDIYDNSAAAAKEFDAEGNLVVGSNIAGFLKVAEAMSAQGVV</sequence>
<dbReference type="RefSeq" id="WP_115130024.1">
    <property type="nucleotide sequence ID" value="NZ_CP022601.1"/>
</dbReference>
<evidence type="ECO:0000256" key="7">
    <source>
        <dbReference type="PIRSR" id="PIRSR000185-2"/>
    </source>
</evidence>
<reference evidence="11 12" key="1">
    <citation type="submission" date="2017-07" db="EMBL/GenBank/DDBJ databases">
        <title>Streptococcus pluranimalium as cause of bovine abortion.</title>
        <authorList>
            <person name="Rodriguez Campos S."/>
            <person name="Gobeli Brawand S."/>
            <person name="Brodard I."/>
            <person name="Rychener L."/>
            <person name="Perreten V."/>
        </authorList>
    </citation>
    <scope>NUCLEOTIDE SEQUENCE [LARGE SCALE GENOMIC DNA]</scope>
    <source>
        <strain evidence="11 12">14A0014</strain>
    </source>
</reference>
<feature type="site" description="Important for catalysis" evidence="8">
    <location>
        <position position="169"/>
    </location>
</feature>